<reference evidence="2" key="1">
    <citation type="journal article" date="2023" name="Mol. Phylogenet. Evol.">
        <title>Genome-scale phylogeny and comparative genomics of the fungal order Sordariales.</title>
        <authorList>
            <person name="Hensen N."/>
            <person name="Bonometti L."/>
            <person name="Westerberg I."/>
            <person name="Brannstrom I.O."/>
            <person name="Guillou S."/>
            <person name="Cros-Aarteil S."/>
            <person name="Calhoun S."/>
            <person name="Haridas S."/>
            <person name="Kuo A."/>
            <person name="Mondo S."/>
            <person name="Pangilinan J."/>
            <person name="Riley R."/>
            <person name="LaButti K."/>
            <person name="Andreopoulos B."/>
            <person name="Lipzen A."/>
            <person name="Chen C."/>
            <person name="Yan M."/>
            <person name="Daum C."/>
            <person name="Ng V."/>
            <person name="Clum A."/>
            <person name="Steindorff A."/>
            <person name="Ohm R.A."/>
            <person name="Martin F."/>
            <person name="Silar P."/>
            <person name="Natvig D.O."/>
            <person name="Lalanne C."/>
            <person name="Gautier V."/>
            <person name="Ament-Velasquez S.L."/>
            <person name="Kruys A."/>
            <person name="Hutchinson M.I."/>
            <person name="Powell A.J."/>
            <person name="Barry K."/>
            <person name="Miller A.N."/>
            <person name="Grigoriev I.V."/>
            <person name="Debuchy R."/>
            <person name="Gladieux P."/>
            <person name="Hiltunen Thoren M."/>
            <person name="Johannesson H."/>
        </authorList>
    </citation>
    <scope>NUCLEOTIDE SEQUENCE</scope>
    <source>
        <strain evidence="2">FGSC 1904</strain>
    </source>
</reference>
<keyword evidence="3" id="KW-1185">Reference proteome</keyword>
<feature type="region of interest" description="Disordered" evidence="1">
    <location>
        <begin position="77"/>
        <end position="108"/>
    </location>
</feature>
<evidence type="ECO:0000313" key="2">
    <source>
        <dbReference type="EMBL" id="KAK3391886.1"/>
    </source>
</evidence>
<dbReference type="AlphaFoldDB" id="A0AAE0P1Y8"/>
<dbReference type="EMBL" id="JAUTDP010000012">
    <property type="protein sequence ID" value="KAK3391886.1"/>
    <property type="molecule type" value="Genomic_DNA"/>
</dbReference>
<comment type="caution">
    <text evidence="2">The sequence shown here is derived from an EMBL/GenBank/DDBJ whole genome shotgun (WGS) entry which is preliminary data.</text>
</comment>
<evidence type="ECO:0000256" key="1">
    <source>
        <dbReference type="SAM" id="MobiDB-lite"/>
    </source>
</evidence>
<sequence length="135" mass="15130">MRAALLIVIRIARLSQEDGPQFQIHSGFLLQSNIKHISMIRSTIECGSSLFNTEYMVENGPFFTDGPQYDWQILTMRDGPDDPDPKTAKQARVVTGDGPDEEDPQQAKNSLSCFFGMTIYRTVEISGPRTATLME</sequence>
<feature type="compositionally biased region" description="Basic and acidic residues" evidence="1">
    <location>
        <begin position="78"/>
        <end position="87"/>
    </location>
</feature>
<name>A0AAE0P1Y8_SORBR</name>
<gene>
    <name evidence="2" type="ORF">B0T20DRAFT_483020</name>
</gene>
<accession>A0AAE0P1Y8</accession>
<evidence type="ECO:0000313" key="3">
    <source>
        <dbReference type="Proteomes" id="UP001281003"/>
    </source>
</evidence>
<reference evidence="2" key="2">
    <citation type="submission" date="2023-07" db="EMBL/GenBank/DDBJ databases">
        <authorList>
            <consortium name="Lawrence Berkeley National Laboratory"/>
            <person name="Haridas S."/>
            <person name="Hensen N."/>
            <person name="Bonometti L."/>
            <person name="Westerberg I."/>
            <person name="Brannstrom I.O."/>
            <person name="Guillou S."/>
            <person name="Cros-Aarteil S."/>
            <person name="Calhoun S."/>
            <person name="Kuo A."/>
            <person name="Mondo S."/>
            <person name="Pangilinan J."/>
            <person name="Riley R."/>
            <person name="LaButti K."/>
            <person name="Andreopoulos B."/>
            <person name="Lipzen A."/>
            <person name="Chen C."/>
            <person name="Yanf M."/>
            <person name="Daum C."/>
            <person name="Ng V."/>
            <person name="Clum A."/>
            <person name="Steindorff A."/>
            <person name="Ohm R."/>
            <person name="Martin F."/>
            <person name="Silar P."/>
            <person name="Natvig D."/>
            <person name="Lalanne C."/>
            <person name="Gautier V."/>
            <person name="Ament-velasquez S.L."/>
            <person name="Kruys A."/>
            <person name="Hutchinson M.I."/>
            <person name="Powell A.J."/>
            <person name="Barry K."/>
            <person name="Miller A.N."/>
            <person name="Grigoriev I.V."/>
            <person name="Debuchy R."/>
            <person name="Gladieux P."/>
            <person name="Thoren M.H."/>
            <person name="Johannesson H."/>
        </authorList>
    </citation>
    <scope>NUCLEOTIDE SEQUENCE</scope>
    <source>
        <strain evidence="2">FGSC 1904</strain>
    </source>
</reference>
<organism evidence="2 3">
    <name type="scientific">Sordaria brevicollis</name>
    <dbReference type="NCBI Taxonomy" id="83679"/>
    <lineage>
        <taxon>Eukaryota</taxon>
        <taxon>Fungi</taxon>
        <taxon>Dikarya</taxon>
        <taxon>Ascomycota</taxon>
        <taxon>Pezizomycotina</taxon>
        <taxon>Sordariomycetes</taxon>
        <taxon>Sordariomycetidae</taxon>
        <taxon>Sordariales</taxon>
        <taxon>Sordariaceae</taxon>
        <taxon>Sordaria</taxon>
    </lineage>
</organism>
<dbReference type="Proteomes" id="UP001281003">
    <property type="component" value="Unassembled WGS sequence"/>
</dbReference>
<proteinExistence type="predicted"/>
<protein>
    <submittedName>
        <fullName evidence="2">Uncharacterized protein</fullName>
    </submittedName>
</protein>